<dbReference type="OrthoDB" id="2655295at2"/>
<dbReference type="AlphaFoldDB" id="A0A5C4SVQ0"/>
<sequence>MNRKTVKSELPSNYEELKKAANRTSNWRERLEAVEELGKWKNEQTIDILTHRMKNDAVYRIQEAAFRKLKAFGEEVQMPPRKKGELIKGTTKVLVRIKKSLPEEHTYEQFKDKLKKTRVDVFDTYEGDKGADFEQWLESAWASLSRK</sequence>
<protein>
    <submittedName>
        <fullName evidence="1">HEAT repeat domain-containing protein</fullName>
    </submittedName>
</protein>
<accession>A0A5C4SVQ0</accession>
<keyword evidence="2" id="KW-1185">Reference proteome</keyword>
<gene>
    <name evidence="1" type="ORF">FE784_39010</name>
</gene>
<evidence type="ECO:0000313" key="2">
    <source>
        <dbReference type="Proteomes" id="UP000307943"/>
    </source>
</evidence>
<name>A0A5C4SVQ0_9BACL</name>
<evidence type="ECO:0000313" key="1">
    <source>
        <dbReference type="EMBL" id="TNJ56305.1"/>
    </source>
</evidence>
<dbReference type="EMBL" id="VDCQ01000108">
    <property type="protein sequence ID" value="TNJ56305.1"/>
    <property type="molecule type" value="Genomic_DNA"/>
</dbReference>
<dbReference type="RefSeq" id="WP_139607703.1">
    <property type="nucleotide sequence ID" value="NZ_VDCQ01000108.1"/>
</dbReference>
<comment type="caution">
    <text evidence="1">The sequence shown here is derived from an EMBL/GenBank/DDBJ whole genome shotgun (WGS) entry which is preliminary data.</text>
</comment>
<dbReference type="Pfam" id="PF13646">
    <property type="entry name" value="HEAT_2"/>
    <property type="match status" value="1"/>
</dbReference>
<dbReference type="Proteomes" id="UP000307943">
    <property type="component" value="Unassembled WGS sequence"/>
</dbReference>
<organism evidence="1 2">
    <name type="scientific">Paenibacillus hemerocallicola</name>
    <dbReference type="NCBI Taxonomy" id="1172614"/>
    <lineage>
        <taxon>Bacteria</taxon>
        <taxon>Bacillati</taxon>
        <taxon>Bacillota</taxon>
        <taxon>Bacilli</taxon>
        <taxon>Bacillales</taxon>
        <taxon>Paenibacillaceae</taxon>
        <taxon>Paenibacillus</taxon>
    </lineage>
</organism>
<reference evidence="1 2" key="1">
    <citation type="submission" date="2019-05" db="EMBL/GenBank/DDBJ databases">
        <title>We sequenced the genome of Paenibacillus hemerocallicola KCTC 33185 for further insight into its adaptation and study the phylogeny of Paenibacillus.</title>
        <authorList>
            <person name="Narsing Rao M.P."/>
        </authorList>
    </citation>
    <scope>NUCLEOTIDE SEQUENCE [LARGE SCALE GENOMIC DNA]</scope>
    <source>
        <strain evidence="1 2">KCTC 33185</strain>
    </source>
</reference>
<proteinExistence type="predicted"/>